<organism evidence="1 2">
    <name type="scientific">Candidatus Sarcina troglodytae</name>
    <dbReference type="NCBI Taxonomy" id="2726954"/>
    <lineage>
        <taxon>Bacteria</taxon>
        <taxon>Bacillati</taxon>
        <taxon>Bacillota</taxon>
        <taxon>Clostridia</taxon>
        <taxon>Eubacteriales</taxon>
        <taxon>Clostridiaceae</taxon>
        <taxon>Sarcina</taxon>
    </lineage>
</organism>
<accession>A0ACD1BCP1</accession>
<dbReference type="Proteomes" id="UP000594603">
    <property type="component" value="Chromosome"/>
</dbReference>
<evidence type="ECO:0000313" key="1">
    <source>
        <dbReference type="EMBL" id="QPJ85201.1"/>
    </source>
</evidence>
<gene>
    <name evidence="1" type="primary">cas3</name>
    <name evidence="1" type="ORF">HH195_04445</name>
</gene>
<reference evidence="1" key="1">
    <citation type="submission" date="2020-04" db="EMBL/GenBank/DDBJ databases">
        <title>A novel bacterium ('Candidatus Sarcina troglodytae' sp. nov.) linked to a protracted, uniformly lethal epizootic among sanctuary western chimpanzees (Pan troglodytes verus) in Sierra Leone.</title>
        <authorList>
            <person name="Owens L.A."/>
            <person name="Colitti B."/>
            <person name="Hirji I."/>
            <person name="Pizaro A."/>
            <person name="Jaffe J.E."/>
            <person name="Moittie S."/>
            <person name="Bishop-Lilly K.A."/>
            <person name="Estrella L.A."/>
            <person name="Voegtly L.J."/>
            <person name="Kuhn J.H."/>
            <person name="Suen G."/>
            <person name="Deblois C.L."/>
            <person name="Dunn C."/>
            <person name="Juan-Salles C."/>
            <person name="Goldberg T.L."/>
        </authorList>
    </citation>
    <scope>NUCLEOTIDE SEQUENCE</scope>
    <source>
        <strain evidence="1">JB2</strain>
    </source>
</reference>
<evidence type="ECO:0000313" key="2">
    <source>
        <dbReference type="Proteomes" id="UP000594603"/>
    </source>
</evidence>
<dbReference type="EMBL" id="CP051754">
    <property type="protein sequence ID" value="QPJ85201.1"/>
    <property type="molecule type" value="Genomic_DNA"/>
</dbReference>
<name>A0ACD1BCP1_9CLOT</name>
<sequence>MTIKDINIYKLEENFNNLDKIQAHFKENEKDEKDEKNDNETLKEHLESTLKYFYKIVKDKKLENIIKNFEDELLKGYSNIVRHLFKELLVNAIYMHDVGKSNPNFQYYKMKNNESFQSLDNKKTEHSLFSSIMYFNSYCGKIVDNVEGEERNLLLLILMINSYAIARHHGYLKDFFEFYEERFPKAYREAKEISKIQENNFYVNYKGEFKRLKLINNLQKLDRKNELFNILEKKEAWKSVDLYIYSRFVFSLIVSSDFYATSEYETGEKVYDLGLLGNVEEFEESFNKTKVSESIKEYRNFKTGLIDKCPFKENDINLLRSEIFLESEENLLEGLKEKIDIFFLEAPTGSGKTNSSINLALKALEKDKSLNKLFYIFPFNTLVEQTKNSLDEIFEGKGLKEKISVVNSITAMKEKFKDEDTKVDYEKTLLARQFLHYPITLSTHVNLFNYLFGLNRDSVFPLTQLANSVVIIDEVQSYKNSIWTEIIIFLKKYSKLLNIKFIIMSATLPDLRKLSNEKCGFKMLINNREKYFQNPLFKNRVEVDYSLLDKNLDLQGLLENIRSVLEENNKKIVIEFIKKKSALEFYEILKNVEDELGKEVLLITGDDNRAERKRIINKVKGLDREGNKIEYPNNNIILVATQVIEAGVDIDMDYGFKDISILDSEEQFLGRINRSCKKKNAKVYFFNIDDASSIYKNDLRKIKELTIENKEIREILKNKDFSLFYKKVMDYLTKQNQRLDAENINDFREISIKKLNYINVYDRMKLIDERNQFSVFLNREIYDLSGECINGEEIWNEYKKLIKDKDMNYAEKQVKLSEVKEKMEYFIYTVSKINFSYNDSIGDLTYVEDGEKFFTNGKFNPSAVDGFDSIEFL</sequence>
<proteinExistence type="predicted"/>
<protein>
    <submittedName>
        <fullName evidence="1">CRISPR-associated helicase Cas3</fullName>
    </submittedName>
</protein>
<keyword evidence="2" id="KW-1185">Reference proteome</keyword>